<proteinExistence type="predicted"/>
<feature type="region of interest" description="Disordered" evidence="1">
    <location>
        <begin position="94"/>
        <end position="152"/>
    </location>
</feature>
<evidence type="ECO:0000256" key="1">
    <source>
        <dbReference type="SAM" id="MobiDB-lite"/>
    </source>
</evidence>
<feature type="compositionally biased region" description="Polar residues" evidence="1">
    <location>
        <begin position="142"/>
        <end position="152"/>
    </location>
</feature>
<protein>
    <submittedName>
        <fullName evidence="2">Uncharacterized protein</fullName>
    </submittedName>
</protein>
<organism evidence="2">
    <name type="scientific">uncultured marine group II/III euryarchaeote KM3_27_D07</name>
    <dbReference type="NCBI Taxonomy" id="1456429"/>
    <lineage>
        <taxon>Archaea</taxon>
        <taxon>Methanobacteriati</taxon>
        <taxon>Methanobacteriota</taxon>
        <taxon>environmental samples</taxon>
    </lineage>
</organism>
<reference evidence="2" key="1">
    <citation type="journal article" date="2014" name="Genome Biol. Evol.">
        <title>Pangenome evidence for extensive interdomain horizontal transfer affecting lineage core and shell genes in uncultured planktonic thaumarchaeota and euryarchaeota.</title>
        <authorList>
            <person name="Deschamps P."/>
            <person name="Zivanovic Y."/>
            <person name="Moreira D."/>
            <person name="Rodriguez-Valera F."/>
            <person name="Lopez-Garcia P."/>
        </authorList>
    </citation>
    <scope>NUCLEOTIDE SEQUENCE</scope>
</reference>
<feature type="compositionally biased region" description="Acidic residues" evidence="1">
    <location>
        <begin position="99"/>
        <end position="127"/>
    </location>
</feature>
<sequence>MVKSRRTGDSPEFIRKKMRVLEDRYERGQFTGKKAEKQFQNEMKQFSRKLRDAEADYASDDVDDDGVGFTNESRGISVQLNPKHVELLLDLLAQVEGQLSEDDDDEEEDDDDDEEEDEYHDDDDWYDDSSSGRTSNDDRSDSMNPNSTRYNP</sequence>
<feature type="region of interest" description="Disordered" evidence="1">
    <location>
        <begin position="50"/>
        <end position="72"/>
    </location>
</feature>
<accession>A0A075H2L3</accession>
<name>A0A075H2L3_9EURY</name>
<dbReference type="EMBL" id="KF900823">
    <property type="protein sequence ID" value="AIF08168.1"/>
    <property type="molecule type" value="Genomic_DNA"/>
</dbReference>
<dbReference type="AlphaFoldDB" id="A0A075H2L3"/>
<feature type="compositionally biased region" description="Acidic residues" evidence="1">
    <location>
        <begin position="55"/>
        <end position="66"/>
    </location>
</feature>
<evidence type="ECO:0000313" key="2">
    <source>
        <dbReference type="EMBL" id="AIF08168.1"/>
    </source>
</evidence>